<evidence type="ECO:0000313" key="2">
    <source>
        <dbReference type="EnsemblMetazoa" id="AMAM001290-PA"/>
    </source>
</evidence>
<reference evidence="3" key="1">
    <citation type="submission" date="2013-09" db="EMBL/GenBank/DDBJ databases">
        <title>The Genome Sequence of Anopheles maculatus species B.</title>
        <authorList>
            <consortium name="The Broad Institute Genomics Platform"/>
            <person name="Neafsey D.E."/>
            <person name="Besansky N."/>
            <person name="Howell P."/>
            <person name="Walton C."/>
            <person name="Young S.K."/>
            <person name="Zeng Q."/>
            <person name="Gargeya S."/>
            <person name="Fitzgerald M."/>
            <person name="Haas B."/>
            <person name="Abouelleil A."/>
            <person name="Allen A.W."/>
            <person name="Alvarado L."/>
            <person name="Arachchi H.M."/>
            <person name="Berlin A.M."/>
            <person name="Chapman S.B."/>
            <person name="Gainer-Dewar J."/>
            <person name="Goldberg J."/>
            <person name="Griggs A."/>
            <person name="Gujja S."/>
            <person name="Hansen M."/>
            <person name="Howarth C."/>
            <person name="Imamovic A."/>
            <person name="Ireland A."/>
            <person name="Larimer J."/>
            <person name="McCowan C."/>
            <person name="Murphy C."/>
            <person name="Pearson M."/>
            <person name="Poon T.W."/>
            <person name="Priest M."/>
            <person name="Roberts A."/>
            <person name="Saif S."/>
            <person name="Shea T."/>
            <person name="Sisk P."/>
            <person name="Sykes S."/>
            <person name="Wortman J."/>
            <person name="Nusbaum C."/>
            <person name="Birren B."/>
        </authorList>
    </citation>
    <scope>NUCLEOTIDE SEQUENCE [LARGE SCALE GENOMIC DNA]</scope>
    <source>
        <strain evidence="3">maculatus3</strain>
    </source>
</reference>
<reference evidence="2" key="2">
    <citation type="submission" date="2020-05" db="UniProtKB">
        <authorList>
            <consortium name="EnsemblMetazoa"/>
        </authorList>
    </citation>
    <scope>IDENTIFICATION</scope>
    <source>
        <strain evidence="2">maculatus3</strain>
    </source>
</reference>
<accession>A0A182S7K9</accession>
<dbReference type="Proteomes" id="UP000075901">
    <property type="component" value="Unassembled WGS sequence"/>
</dbReference>
<dbReference type="VEuPathDB" id="VectorBase:AMAM001290"/>
<evidence type="ECO:0000313" key="3">
    <source>
        <dbReference type="Proteomes" id="UP000075901"/>
    </source>
</evidence>
<keyword evidence="3" id="KW-1185">Reference proteome</keyword>
<feature type="region of interest" description="Disordered" evidence="1">
    <location>
        <begin position="18"/>
        <end position="46"/>
    </location>
</feature>
<protein>
    <submittedName>
        <fullName evidence="2">Uncharacterized protein</fullName>
    </submittedName>
</protein>
<feature type="region of interest" description="Disordered" evidence="1">
    <location>
        <begin position="142"/>
        <end position="162"/>
    </location>
</feature>
<dbReference type="EnsemblMetazoa" id="AMAM001290-RA">
    <property type="protein sequence ID" value="AMAM001290-PA"/>
    <property type="gene ID" value="AMAM001290"/>
</dbReference>
<evidence type="ECO:0000256" key="1">
    <source>
        <dbReference type="SAM" id="MobiDB-lite"/>
    </source>
</evidence>
<proteinExistence type="predicted"/>
<sequence>MPLLVARRSSHGVALVDHHHAQLHRRRRSPSAVQSAPAPYQTTDALSATRSADSAVDFSMSKFKASSRHSLYRQFYGGDESPPYEKPEETGKLMLMMLLPNPSIDHVTEQQNHVPERDYQIPSNKSSARTIRVYQIIVLKSSNTQRQQPKKRKKTCNRDLFS</sequence>
<dbReference type="AlphaFoldDB" id="A0A182S7K9"/>
<name>A0A182S7K9_9DIPT</name>
<organism evidence="2 3">
    <name type="scientific">Anopheles maculatus</name>
    <dbReference type="NCBI Taxonomy" id="74869"/>
    <lineage>
        <taxon>Eukaryota</taxon>
        <taxon>Metazoa</taxon>
        <taxon>Ecdysozoa</taxon>
        <taxon>Arthropoda</taxon>
        <taxon>Hexapoda</taxon>
        <taxon>Insecta</taxon>
        <taxon>Pterygota</taxon>
        <taxon>Neoptera</taxon>
        <taxon>Endopterygota</taxon>
        <taxon>Diptera</taxon>
        <taxon>Nematocera</taxon>
        <taxon>Culicoidea</taxon>
        <taxon>Culicidae</taxon>
        <taxon>Anophelinae</taxon>
        <taxon>Anopheles</taxon>
        <taxon>Anopheles maculatus group</taxon>
    </lineage>
</organism>